<evidence type="ECO:0000256" key="2">
    <source>
        <dbReference type="SAM" id="Phobius"/>
    </source>
</evidence>
<sequence length="491" mass="56633">MGISDIPDDWCLIGVSMVVFAGLYLAFNRPRRVLVLPGISLRGRKTSTAATPPRSISPEKKSSVSTGPSKNYADALPPQRRHVLTAVQEASAPPKKVDEAEVKRFSLPMTMDYRTSRVERYTPTGFSTEEIKALGDFPDYAKLCGVPLPQPYNEFSIDKARPRPYRPFRWAYHQTMSLTKMETDWWIELENTYKARIAQRKALYAQHGNSVLGYLPGSELACKELMEMVLQFVCARYPQYFSLRDNRVLTNKILDTEQDVTTKHPLEVLMDNVPEDFAIMMRDEDTGFYFLRAGVVCSALGWNVGMKIGLQLHQIHEPIPDYKEKMQFSMDRFFTKMPTDKPIQRGSWGLEVGQHLYMPPGDPHEKLRSFQDPSLRLEDCNLRVDWQTLRRLPLSSAIVFNFKALFTPVSEFRDEPGVPALVAKVLKEGKENLMKYKNTWHVQHVVLPKLNGWAKEQEEQGVVPRDWQVATLDESPWFKNWEEKWHRQQGF</sequence>
<accession>A1CAF5</accession>
<dbReference type="eggNOG" id="ENOG502QQRB">
    <property type="taxonomic scope" value="Eukaryota"/>
</dbReference>
<gene>
    <name evidence="3" type="ORF">ACLA_011500</name>
</gene>
<dbReference type="VEuPathDB" id="FungiDB:ACLA_011500"/>
<dbReference type="OMA" id="QFICARY"/>
<evidence type="ECO:0008006" key="5">
    <source>
        <dbReference type="Google" id="ProtNLM"/>
    </source>
</evidence>
<evidence type="ECO:0000256" key="1">
    <source>
        <dbReference type="SAM" id="MobiDB-lite"/>
    </source>
</evidence>
<protein>
    <recommendedName>
        <fullName evidence="5">HRQ family protein</fullName>
    </recommendedName>
</protein>
<feature type="transmembrane region" description="Helical" evidence="2">
    <location>
        <begin position="9"/>
        <end position="27"/>
    </location>
</feature>
<organism evidence="3 4">
    <name type="scientific">Aspergillus clavatus (strain ATCC 1007 / CBS 513.65 / DSM 816 / NCTC 3887 / NRRL 1 / QM 1276 / 107)</name>
    <dbReference type="NCBI Taxonomy" id="344612"/>
    <lineage>
        <taxon>Eukaryota</taxon>
        <taxon>Fungi</taxon>
        <taxon>Dikarya</taxon>
        <taxon>Ascomycota</taxon>
        <taxon>Pezizomycotina</taxon>
        <taxon>Eurotiomycetes</taxon>
        <taxon>Eurotiomycetidae</taxon>
        <taxon>Eurotiales</taxon>
        <taxon>Aspergillaceae</taxon>
        <taxon>Aspergillus</taxon>
        <taxon>Aspergillus subgen. Fumigati</taxon>
    </lineage>
</organism>
<proteinExistence type="predicted"/>
<dbReference type="Pfam" id="PF11927">
    <property type="entry name" value="HODM_asu-like"/>
    <property type="match status" value="1"/>
</dbReference>
<dbReference type="HOGENOM" id="CLU_025462_3_0_1"/>
<dbReference type="InterPro" id="IPR021848">
    <property type="entry name" value="HODM_asu-like"/>
</dbReference>
<dbReference type="EMBL" id="DS027049">
    <property type="protein sequence ID" value="EAW12723.1"/>
    <property type="molecule type" value="Genomic_DNA"/>
</dbReference>
<dbReference type="OrthoDB" id="5043642at2759"/>
<reference evidence="3 4" key="1">
    <citation type="journal article" date="2008" name="PLoS Genet.">
        <title>Genomic islands in the pathogenic filamentous fungus Aspergillus fumigatus.</title>
        <authorList>
            <person name="Fedorova N.D."/>
            <person name="Khaldi N."/>
            <person name="Joardar V.S."/>
            <person name="Maiti R."/>
            <person name="Amedeo P."/>
            <person name="Anderson M.J."/>
            <person name="Crabtree J."/>
            <person name="Silva J.C."/>
            <person name="Badger J.H."/>
            <person name="Albarraq A."/>
            <person name="Angiuoli S."/>
            <person name="Bussey H."/>
            <person name="Bowyer P."/>
            <person name="Cotty P.J."/>
            <person name="Dyer P.S."/>
            <person name="Egan A."/>
            <person name="Galens K."/>
            <person name="Fraser-Liggett C.M."/>
            <person name="Haas B.J."/>
            <person name="Inman J.M."/>
            <person name="Kent R."/>
            <person name="Lemieux S."/>
            <person name="Malavazi I."/>
            <person name="Orvis J."/>
            <person name="Roemer T."/>
            <person name="Ronning C.M."/>
            <person name="Sundaram J.P."/>
            <person name="Sutton G."/>
            <person name="Turner G."/>
            <person name="Venter J.C."/>
            <person name="White O.R."/>
            <person name="Whitty B.R."/>
            <person name="Youngman P."/>
            <person name="Wolfe K.H."/>
            <person name="Goldman G.H."/>
            <person name="Wortman J.R."/>
            <person name="Jiang B."/>
            <person name="Denning D.W."/>
            <person name="Nierman W.C."/>
        </authorList>
    </citation>
    <scope>NUCLEOTIDE SEQUENCE [LARGE SCALE GENOMIC DNA]</scope>
    <source>
        <strain evidence="4">ATCC 1007 / CBS 513.65 / DSM 816 / NCTC 3887 / NRRL 1</strain>
    </source>
</reference>
<evidence type="ECO:0000313" key="3">
    <source>
        <dbReference type="EMBL" id="EAW12723.1"/>
    </source>
</evidence>
<feature type="region of interest" description="Disordered" evidence="1">
    <location>
        <begin position="44"/>
        <end position="78"/>
    </location>
</feature>
<keyword evidence="2" id="KW-0812">Transmembrane</keyword>
<keyword evidence="4" id="KW-1185">Reference proteome</keyword>
<evidence type="ECO:0000313" key="4">
    <source>
        <dbReference type="Proteomes" id="UP000006701"/>
    </source>
</evidence>
<dbReference type="Proteomes" id="UP000006701">
    <property type="component" value="Unassembled WGS sequence"/>
</dbReference>
<keyword evidence="2" id="KW-1133">Transmembrane helix</keyword>
<dbReference type="KEGG" id="act:ACLA_011500"/>
<dbReference type="STRING" id="344612.A1CAF5"/>
<dbReference type="RefSeq" id="XP_001274149.1">
    <property type="nucleotide sequence ID" value="XM_001274148.1"/>
</dbReference>
<keyword evidence="2" id="KW-0472">Membrane</keyword>
<name>A1CAF5_ASPCL</name>
<dbReference type="AlphaFoldDB" id="A1CAF5"/>
<dbReference type="GeneID" id="4706846"/>